<proteinExistence type="predicted"/>
<gene>
    <name evidence="1" type="ORF">ACFSQZ_08365</name>
</gene>
<dbReference type="InterPro" id="IPR010583">
    <property type="entry name" value="MipA"/>
</dbReference>
<dbReference type="EMBL" id="JBHUJC010000025">
    <property type="protein sequence ID" value="MFD2276478.1"/>
    <property type="molecule type" value="Genomic_DNA"/>
</dbReference>
<reference evidence="2" key="1">
    <citation type="journal article" date="2019" name="Int. J. Syst. Evol. Microbiol.">
        <title>The Global Catalogue of Microorganisms (GCM) 10K type strain sequencing project: providing services to taxonomists for standard genome sequencing and annotation.</title>
        <authorList>
            <consortium name="The Broad Institute Genomics Platform"/>
            <consortium name="The Broad Institute Genome Sequencing Center for Infectious Disease"/>
            <person name="Wu L."/>
            <person name="Ma J."/>
        </authorList>
    </citation>
    <scope>NUCLEOTIDE SEQUENCE [LARGE SCALE GENOMIC DNA]</scope>
    <source>
        <strain evidence="2">JCM 16545</strain>
    </source>
</reference>
<keyword evidence="2" id="KW-1185">Reference proteome</keyword>
<dbReference type="RefSeq" id="WP_377093055.1">
    <property type="nucleotide sequence ID" value="NZ_JBHSJM010000001.1"/>
</dbReference>
<protein>
    <submittedName>
        <fullName evidence="1">MipA/OmpV family protein</fullName>
    </submittedName>
</protein>
<evidence type="ECO:0000313" key="2">
    <source>
        <dbReference type="Proteomes" id="UP001597297"/>
    </source>
</evidence>
<organism evidence="1 2">
    <name type="scientific">Rubritalea spongiae</name>
    <dbReference type="NCBI Taxonomy" id="430797"/>
    <lineage>
        <taxon>Bacteria</taxon>
        <taxon>Pseudomonadati</taxon>
        <taxon>Verrucomicrobiota</taxon>
        <taxon>Verrucomicrobiia</taxon>
        <taxon>Verrucomicrobiales</taxon>
        <taxon>Rubritaleaceae</taxon>
        <taxon>Rubritalea</taxon>
    </lineage>
</organism>
<dbReference type="Proteomes" id="UP001597297">
    <property type="component" value="Unassembled WGS sequence"/>
</dbReference>
<sequence>MKISAYTLTFLSAAQFLCAGDKELSTEQLDSKVPVEIETDPIPEWGVLMGMRYAQLPFKADDKGNYDIFPLFYYEGDHFFLRGDYGGLKLWEGEKLGLNAIARYRFYDIPEEYDSGISGGGADMGVQAFWKLDENSQIQVEALSDQHGNVQGQVRWAGDYRKGLWRLFPELELRATGSDYNTRYYGLEQYDLDASLEARARLKARRRVWSDLFIEGRLEGGWIGSEAGASPLVEDDFEWEAYVGLGLFQEERDHMSDLKAKPYWRISQGFGTASDFQEIPLGNFETDDGADVMMTSIFYGLPLSDTLFGAPWQVYLTPGVVYNYSSDVQDSSFEFVLAFKAYYTFPTPWRLRLGLAEGISYADSLTYYEYNELEEDGDERSQLLNYLDVSLDLNIGDVFNNGDLDGLWLGTGIHHRSGIYGTSSAFGDLSGGVNFLSVYLQWHGDF</sequence>
<comment type="caution">
    <text evidence="1">The sequence shown here is derived from an EMBL/GenBank/DDBJ whole genome shotgun (WGS) entry which is preliminary data.</text>
</comment>
<accession>A0ABW5E3C8</accession>
<evidence type="ECO:0000313" key="1">
    <source>
        <dbReference type="EMBL" id="MFD2276478.1"/>
    </source>
</evidence>
<name>A0ABW5E3C8_9BACT</name>
<dbReference type="Pfam" id="PF06629">
    <property type="entry name" value="MipA"/>
    <property type="match status" value="1"/>
</dbReference>